<reference evidence="2" key="1">
    <citation type="submission" date="2010-08" db="EMBL/GenBank/DDBJ databases">
        <authorList>
            <consortium name="Caenorhabditis japonica Sequencing Consortium"/>
            <person name="Wilson R.K."/>
        </authorList>
    </citation>
    <scope>NUCLEOTIDE SEQUENCE [LARGE SCALE GENOMIC DNA]</scope>
    <source>
        <strain evidence="2">DF5081</strain>
    </source>
</reference>
<evidence type="ECO:0000313" key="2">
    <source>
        <dbReference type="Proteomes" id="UP000005237"/>
    </source>
</evidence>
<evidence type="ECO:0008006" key="3">
    <source>
        <dbReference type="Google" id="ProtNLM"/>
    </source>
</evidence>
<reference evidence="1" key="2">
    <citation type="submission" date="2022-06" db="UniProtKB">
        <authorList>
            <consortium name="EnsemblMetazoa"/>
        </authorList>
    </citation>
    <scope>IDENTIFICATION</scope>
    <source>
        <strain evidence="1">DF5081</strain>
    </source>
</reference>
<dbReference type="CDD" id="cd14686">
    <property type="entry name" value="bZIP"/>
    <property type="match status" value="1"/>
</dbReference>
<sequence length="404" mass="45974">MENNSNDVNLDCGADFAIASDEAKQRVSKDVMEMCNAMPLYPQYPTIEIDFTTVSQNDENTELAEEDEVLTFLDLDLHNSLGSNQTEMVWDDEEKCNLLPQQAPEPVDVLNVEMMGMEFESLPTPLSDTKSSLGISLSQELSADSYWIPSLEPISNNFNPTRSRKMSYKNEKSVTKVIKPASKVAFQKKLFRPRATKSDMESMTETEKMQRKKIQNKMNAKKCVQKKNDEKAGLAVRIEELTKQEEEVDMIYEGKSTHVHELYRDSIWPKINNNSAYGNPDEFSELLIAKMNAVSASIYQNTAPELKKLEKDFELAQKNYDEIIYKGKNGIPANTFASKKSRANTSLTIAMHRYKAGRLQTAVDQKLAMIKALDEFNHKLNPCRRFLGYESLNELVVMKNNEPS</sequence>
<keyword evidence="2" id="KW-1185">Reference proteome</keyword>
<accession>A0A8R1I1E8</accession>
<organism evidence="1 2">
    <name type="scientific">Caenorhabditis japonica</name>
    <dbReference type="NCBI Taxonomy" id="281687"/>
    <lineage>
        <taxon>Eukaryota</taxon>
        <taxon>Metazoa</taxon>
        <taxon>Ecdysozoa</taxon>
        <taxon>Nematoda</taxon>
        <taxon>Chromadorea</taxon>
        <taxon>Rhabditida</taxon>
        <taxon>Rhabditina</taxon>
        <taxon>Rhabditomorpha</taxon>
        <taxon>Rhabditoidea</taxon>
        <taxon>Rhabditidae</taxon>
        <taxon>Peloderinae</taxon>
        <taxon>Caenorhabditis</taxon>
    </lineage>
</organism>
<protein>
    <recommendedName>
        <fullName evidence="3">BZIP domain-containing protein</fullName>
    </recommendedName>
</protein>
<evidence type="ECO:0000313" key="1">
    <source>
        <dbReference type="EnsemblMetazoa" id="CJA12613.1"/>
    </source>
</evidence>
<dbReference type="EnsemblMetazoa" id="CJA12613.1">
    <property type="protein sequence ID" value="CJA12613.1"/>
    <property type="gene ID" value="WBGene00131817"/>
</dbReference>
<dbReference type="AlphaFoldDB" id="A0A8R1I1E8"/>
<name>A0A8R1I1E8_CAEJA</name>
<proteinExistence type="predicted"/>
<dbReference type="Proteomes" id="UP000005237">
    <property type="component" value="Unassembled WGS sequence"/>
</dbReference>